<organism evidence="1 2">
    <name type="scientific">Victivallis vadensis</name>
    <dbReference type="NCBI Taxonomy" id="172901"/>
    <lineage>
        <taxon>Bacteria</taxon>
        <taxon>Pseudomonadati</taxon>
        <taxon>Lentisphaerota</taxon>
        <taxon>Lentisphaeria</taxon>
        <taxon>Victivallales</taxon>
        <taxon>Victivallaceae</taxon>
        <taxon>Victivallis</taxon>
    </lineage>
</organism>
<keyword evidence="2" id="KW-1185">Reference proteome</keyword>
<gene>
    <name evidence="1" type="ORF">C8D82_13023</name>
</gene>
<dbReference type="AlphaFoldDB" id="A0A2U1AN84"/>
<protein>
    <submittedName>
        <fullName evidence="1">Uncharacterized protein</fullName>
    </submittedName>
</protein>
<name>A0A2U1AN84_9BACT</name>
<dbReference type="Proteomes" id="UP000245959">
    <property type="component" value="Unassembled WGS sequence"/>
</dbReference>
<accession>A0A2U1AN84</accession>
<evidence type="ECO:0000313" key="1">
    <source>
        <dbReference type="EMBL" id="PVY37864.1"/>
    </source>
</evidence>
<sequence>MNRLSFFDNVTDSLFRKFCKRFRIILSDFYRLSPWQTGLIV</sequence>
<proteinExistence type="predicted"/>
<dbReference type="EMBL" id="QEKH01000030">
    <property type="protein sequence ID" value="PVY37864.1"/>
    <property type="molecule type" value="Genomic_DNA"/>
</dbReference>
<reference evidence="1 2" key="1">
    <citation type="submission" date="2018-04" db="EMBL/GenBank/DDBJ databases">
        <title>Genomic Encyclopedia of Type Strains, Phase IV (KMG-IV): sequencing the most valuable type-strain genomes for metagenomic binning, comparative biology and taxonomic classification.</title>
        <authorList>
            <person name="Goeker M."/>
        </authorList>
    </citation>
    <scope>NUCLEOTIDE SEQUENCE [LARGE SCALE GENOMIC DNA]</scope>
    <source>
        <strain evidence="1 2">DSM 14823</strain>
    </source>
</reference>
<evidence type="ECO:0000313" key="2">
    <source>
        <dbReference type="Proteomes" id="UP000245959"/>
    </source>
</evidence>
<comment type="caution">
    <text evidence="1">The sequence shown here is derived from an EMBL/GenBank/DDBJ whole genome shotgun (WGS) entry which is preliminary data.</text>
</comment>